<accession>A0A267MNY6</accession>
<dbReference type="OrthoDB" id="1757299at2"/>
<proteinExistence type="predicted"/>
<evidence type="ECO:0000313" key="1">
    <source>
        <dbReference type="EMBL" id="PAB61236.1"/>
    </source>
</evidence>
<organism evidence="1 2">
    <name type="scientific">Anaeromicrobium sediminis</name>
    <dbReference type="NCBI Taxonomy" id="1478221"/>
    <lineage>
        <taxon>Bacteria</taxon>
        <taxon>Bacillati</taxon>
        <taxon>Bacillota</taxon>
        <taxon>Clostridia</taxon>
        <taxon>Peptostreptococcales</taxon>
        <taxon>Thermotaleaceae</taxon>
        <taxon>Anaeromicrobium</taxon>
    </lineage>
</organism>
<sequence>MDNLQMLLGFQLEEAVKILEGKKLKYCINETFSPKVKDRIGESRVINIKNENNIIELIVSYF</sequence>
<gene>
    <name evidence="1" type="ORF">CCE28_02065</name>
</gene>
<protein>
    <submittedName>
        <fullName evidence="1">Uncharacterized protein</fullName>
    </submittedName>
</protein>
<keyword evidence="2" id="KW-1185">Reference proteome</keyword>
<dbReference type="EMBL" id="NIBG01000001">
    <property type="protein sequence ID" value="PAB61236.1"/>
    <property type="molecule type" value="Genomic_DNA"/>
</dbReference>
<comment type="caution">
    <text evidence="1">The sequence shown here is derived from an EMBL/GenBank/DDBJ whole genome shotgun (WGS) entry which is preliminary data.</text>
</comment>
<evidence type="ECO:0000313" key="2">
    <source>
        <dbReference type="Proteomes" id="UP000216024"/>
    </source>
</evidence>
<reference evidence="1 2" key="1">
    <citation type="submission" date="2017-06" db="EMBL/GenBank/DDBJ databases">
        <title>Draft genome sequence of anaerobic fermentative bacterium Anaeromicrobium sediminis DY2726D isolated from West Pacific Ocean sediments.</title>
        <authorList>
            <person name="Zeng X."/>
        </authorList>
    </citation>
    <scope>NUCLEOTIDE SEQUENCE [LARGE SCALE GENOMIC DNA]</scope>
    <source>
        <strain evidence="1 2">DY2726D</strain>
    </source>
</reference>
<name>A0A267MNY6_9FIRM</name>
<dbReference type="RefSeq" id="WP_095130452.1">
    <property type="nucleotide sequence ID" value="NZ_NIBG01000001.1"/>
</dbReference>
<dbReference type="AlphaFoldDB" id="A0A267MNY6"/>
<dbReference type="Proteomes" id="UP000216024">
    <property type="component" value="Unassembled WGS sequence"/>
</dbReference>